<dbReference type="InterPro" id="IPR000608">
    <property type="entry name" value="UBC"/>
</dbReference>
<dbReference type="InterPro" id="IPR050113">
    <property type="entry name" value="Ub_conjugating_enzyme"/>
</dbReference>
<comment type="catalytic activity">
    <reaction evidence="1">
        <text>S-ubiquitinyl-[E1 ubiquitin-activating enzyme]-L-cysteine + [E2 ubiquitin-conjugating enzyme]-L-cysteine = [E1 ubiquitin-activating enzyme]-L-cysteine + S-ubiquitinyl-[E2 ubiquitin-conjugating enzyme]-L-cysteine.</text>
        <dbReference type="EC" id="2.3.2.23"/>
    </reaction>
</comment>
<dbReference type="SUPFAM" id="SSF54495">
    <property type="entry name" value="UBC-like"/>
    <property type="match status" value="1"/>
</dbReference>
<evidence type="ECO:0000256" key="7">
    <source>
        <dbReference type="ARBA" id="ARBA00022786"/>
    </source>
</evidence>
<gene>
    <name evidence="23" type="primary">UBE2C</name>
    <name evidence="23" type="ORF">SK128_010528</name>
</gene>
<evidence type="ECO:0000256" key="19">
    <source>
        <dbReference type="PROSITE-ProRule" id="PRU10133"/>
    </source>
</evidence>
<evidence type="ECO:0000256" key="14">
    <source>
        <dbReference type="ARBA" id="ARBA00041791"/>
    </source>
</evidence>
<evidence type="ECO:0000256" key="16">
    <source>
        <dbReference type="ARBA" id="ARBA00042389"/>
    </source>
</evidence>
<protein>
    <recommendedName>
        <fullName evidence="13">Ubiquitin-conjugating enzyme E2 C</fullName>
        <ecNumber evidence="2">2.3.2.23</ecNumber>
        <ecNumber evidence="12">2.3.2.24</ecNumber>
    </recommendedName>
    <alternativeName>
        <fullName evidence="17">(E3-independent) E2 ubiquitin-conjugating enzyme C</fullName>
    </alternativeName>
    <alternativeName>
        <fullName evidence="14">E2 ubiquitin-conjugating enzyme C</fullName>
    </alternativeName>
    <alternativeName>
        <fullName evidence="16">Ubiquitin carrier protein C</fullName>
    </alternativeName>
    <alternativeName>
        <fullName evidence="15">Ubiquitin-protein ligase C</fullName>
    </alternativeName>
</protein>
<evidence type="ECO:0000313" key="24">
    <source>
        <dbReference type="Proteomes" id="UP001381693"/>
    </source>
</evidence>
<keyword evidence="5 20" id="KW-0547">Nucleotide-binding</keyword>
<dbReference type="Pfam" id="PF00179">
    <property type="entry name" value="UQ_con"/>
    <property type="match status" value="1"/>
</dbReference>
<evidence type="ECO:0000256" key="15">
    <source>
        <dbReference type="ARBA" id="ARBA00042312"/>
    </source>
</evidence>
<dbReference type="GO" id="GO:0061631">
    <property type="term" value="F:ubiquitin conjugating enzyme activity"/>
    <property type="evidence" value="ECO:0007669"/>
    <property type="project" value="UniProtKB-EC"/>
</dbReference>
<evidence type="ECO:0000256" key="5">
    <source>
        <dbReference type="ARBA" id="ARBA00022741"/>
    </source>
</evidence>
<dbReference type="PROSITE" id="PS00183">
    <property type="entry name" value="UBC_1"/>
    <property type="match status" value="1"/>
</dbReference>
<dbReference type="SMART" id="SM00212">
    <property type="entry name" value="UBCc"/>
    <property type="match status" value="1"/>
</dbReference>
<comment type="similarity">
    <text evidence="20">Belongs to the ubiquitin-conjugating enzyme family.</text>
</comment>
<comment type="catalytic activity">
    <reaction evidence="11">
        <text>S-ubiquitinyl-[E1 ubiquitin-activating enzyme]-L-cysteine + [acceptor protein]-L-lysine = [E1 ubiquitin-activating enzyme]-L-cysteine + N(6)-monoubiquitinyl-[acceptor protein]-L-lysine.</text>
        <dbReference type="EC" id="2.3.2.24"/>
    </reaction>
</comment>
<evidence type="ECO:0000313" key="23">
    <source>
        <dbReference type="EMBL" id="KAK7086555.1"/>
    </source>
</evidence>
<comment type="caution">
    <text evidence="23">The sequence shown here is derived from an EMBL/GenBank/DDBJ whole genome shotgun (WGS) entry which is preliminary data.</text>
</comment>
<keyword evidence="6" id="KW-0498">Mitosis</keyword>
<evidence type="ECO:0000256" key="3">
    <source>
        <dbReference type="ARBA" id="ARBA00022618"/>
    </source>
</evidence>
<dbReference type="AlphaFoldDB" id="A0AAN9FWE8"/>
<keyword evidence="7 20" id="KW-0833">Ubl conjugation pathway</keyword>
<evidence type="ECO:0000256" key="2">
    <source>
        <dbReference type="ARBA" id="ARBA00012486"/>
    </source>
</evidence>
<evidence type="ECO:0000259" key="22">
    <source>
        <dbReference type="PROSITE" id="PS50127"/>
    </source>
</evidence>
<dbReference type="EC" id="2.3.2.24" evidence="12"/>
<accession>A0AAN9FWE8</accession>
<organism evidence="23 24">
    <name type="scientific">Halocaridina rubra</name>
    <name type="common">Hawaiian red shrimp</name>
    <dbReference type="NCBI Taxonomy" id="373956"/>
    <lineage>
        <taxon>Eukaryota</taxon>
        <taxon>Metazoa</taxon>
        <taxon>Ecdysozoa</taxon>
        <taxon>Arthropoda</taxon>
        <taxon>Crustacea</taxon>
        <taxon>Multicrustacea</taxon>
        <taxon>Malacostraca</taxon>
        <taxon>Eumalacostraca</taxon>
        <taxon>Eucarida</taxon>
        <taxon>Decapoda</taxon>
        <taxon>Pleocyemata</taxon>
        <taxon>Caridea</taxon>
        <taxon>Atyoidea</taxon>
        <taxon>Atyidae</taxon>
        <taxon>Halocaridina</taxon>
    </lineage>
</organism>
<keyword evidence="8 20" id="KW-0067">ATP-binding</keyword>
<keyword evidence="9" id="KW-0832">Ubl conjugation</keyword>
<evidence type="ECO:0000256" key="12">
    <source>
        <dbReference type="ARBA" id="ARBA00039076"/>
    </source>
</evidence>
<dbReference type="FunFam" id="3.10.110.10:FF:000039">
    <property type="entry name" value="Ubiquitin-conjugating enzyme E2 C"/>
    <property type="match status" value="1"/>
</dbReference>
<keyword evidence="4 23" id="KW-0808">Transferase</keyword>
<evidence type="ECO:0000256" key="8">
    <source>
        <dbReference type="ARBA" id="ARBA00022840"/>
    </source>
</evidence>
<dbReference type="PANTHER" id="PTHR24067">
    <property type="entry name" value="UBIQUITIN-CONJUGATING ENZYME E2"/>
    <property type="match status" value="1"/>
</dbReference>
<keyword evidence="24" id="KW-1185">Reference proteome</keyword>
<dbReference type="PROSITE" id="PS50127">
    <property type="entry name" value="UBC_2"/>
    <property type="match status" value="1"/>
</dbReference>
<feature type="domain" description="UBC core" evidence="22">
    <location>
        <begin position="31"/>
        <end position="176"/>
    </location>
</feature>
<dbReference type="InterPro" id="IPR023313">
    <property type="entry name" value="UBQ-conjugating_AS"/>
</dbReference>
<evidence type="ECO:0000256" key="20">
    <source>
        <dbReference type="RuleBase" id="RU362109"/>
    </source>
</evidence>
<evidence type="ECO:0000256" key="4">
    <source>
        <dbReference type="ARBA" id="ARBA00022679"/>
    </source>
</evidence>
<evidence type="ECO:0000256" key="13">
    <source>
        <dbReference type="ARBA" id="ARBA00039887"/>
    </source>
</evidence>
<feature type="active site" description="Glycyl thioester intermediate" evidence="19">
    <location>
        <position position="115"/>
    </location>
</feature>
<sequence length="181" mass="20032">MAQNIAPETTVNPSPSKNNSERAVSGRDSHSVTKRLQHELMTLMMSSDKGISAFPEGDNLFKWIGTLTGPVSTAYEGLTYRLSLEFPSSYPYSPPTVKFVSACFHPNVDLHGNICLDILKEKWSASYDVRSILLSIQSLLGEPNNDSPLNGHAAELWANQVAYKKHLHEHYKKVNGDGDSK</sequence>
<dbReference type="EMBL" id="JAXCGZ010000150">
    <property type="protein sequence ID" value="KAK7086555.1"/>
    <property type="molecule type" value="Genomic_DNA"/>
</dbReference>
<evidence type="ECO:0000256" key="21">
    <source>
        <dbReference type="SAM" id="MobiDB-lite"/>
    </source>
</evidence>
<evidence type="ECO:0000256" key="6">
    <source>
        <dbReference type="ARBA" id="ARBA00022776"/>
    </source>
</evidence>
<dbReference type="CDD" id="cd23791">
    <property type="entry name" value="UBCc_UBE2C"/>
    <property type="match status" value="1"/>
</dbReference>
<keyword evidence="3" id="KW-0132">Cell division</keyword>
<evidence type="ECO:0000256" key="18">
    <source>
        <dbReference type="ARBA" id="ARBA00058373"/>
    </source>
</evidence>
<feature type="compositionally biased region" description="Polar residues" evidence="21">
    <location>
        <begin position="1"/>
        <end position="22"/>
    </location>
</feature>
<dbReference type="Gene3D" id="3.10.110.10">
    <property type="entry name" value="Ubiquitin Conjugating Enzyme"/>
    <property type="match status" value="1"/>
</dbReference>
<dbReference type="InterPro" id="IPR016135">
    <property type="entry name" value="UBQ-conjugating_enzyme/RWD"/>
</dbReference>
<dbReference type="EC" id="2.3.2.23" evidence="2"/>
<keyword evidence="23" id="KW-0012">Acyltransferase</keyword>
<evidence type="ECO:0000256" key="17">
    <source>
        <dbReference type="ARBA" id="ARBA00042725"/>
    </source>
</evidence>
<dbReference type="GO" id="GO:0005524">
    <property type="term" value="F:ATP binding"/>
    <property type="evidence" value="ECO:0007669"/>
    <property type="project" value="UniProtKB-UniRule"/>
</dbReference>
<evidence type="ECO:0000256" key="11">
    <source>
        <dbReference type="ARBA" id="ARBA00035845"/>
    </source>
</evidence>
<dbReference type="GO" id="GO:0051301">
    <property type="term" value="P:cell division"/>
    <property type="evidence" value="ECO:0007669"/>
    <property type="project" value="UniProtKB-KW"/>
</dbReference>
<proteinExistence type="inferred from homology"/>
<keyword evidence="10" id="KW-0131">Cell cycle</keyword>
<evidence type="ECO:0000256" key="10">
    <source>
        <dbReference type="ARBA" id="ARBA00023306"/>
    </source>
</evidence>
<dbReference type="Proteomes" id="UP001381693">
    <property type="component" value="Unassembled WGS sequence"/>
</dbReference>
<name>A0AAN9FWE8_HALRR</name>
<evidence type="ECO:0000256" key="9">
    <source>
        <dbReference type="ARBA" id="ARBA00022843"/>
    </source>
</evidence>
<comment type="function">
    <text evidence="18">Accepts ubiquitin from the E1 complex and catalyzes its covalent attachment to other proteins. In vitro catalyzes 'Lys-11'- and 'Lys-48'-linked polyubiquitination. Acts as an essential factor of the anaphase promoting complex/cyclosome (APC/C), a cell cycle-regulated ubiquitin ligase that controls progression through mitosis. Acts by initiating 'Lys-11'-linked polyubiquitin chains on APC/C substrates, leading to the degradation of APC/C substrates by the proteasome and promoting mitotic exit.</text>
</comment>
<feature type="region of interest" description="Disordered" evidence="21">
    <location>
        <begin position="1"/>
        <end position="31"/>
    </location>
</feature>
<evidence type="ECO:0000256" key="1">
    <source>
        <dbReference type="ARBA" id="ARBA00000485"/>
    </source>
</evidence>
<reference evidence="23 24" key="1">
    <citation type="submission" date="2023-11" db="EMBL/GenBank/DDBJ databases">
        <title>Halocaridina rubra genome assembly.</title>
        <authorList>
            <person name="Smith C."/>
        </authorList>
    </citation>
    <scope>NUCLEOTIDE SEQUENCE [LARGE SCALE GENOMIC DNA]</scope>
    <source>
        <strain evidence="23">EP-1</strain>
        <tissue evidence="23">Whole</tissue>
    </source>
</reference>